<keyword evidence="1" id="KW-0472">Membrane</keyword>
<name>A0ABM1F1S0_PRICU</name>
<gene>
    <name evidence="3" type="primary">LOC106818180</name>
</gene>
<proteinExistence type="predicted"/>
<dbReference type="GeneID" id="106818180"/>
<dbReference type="RefSeq" id="XP_014678391.1">
    <property type="nucleotide sequence ID" value="XM_014822905.1"/>
</dbReference>
<accession>A0ABM1F1S0</accession>
<dbReference type="Proteomes" id="UP000695022">
    <property type="component" value="Unplaced"/>
</dbReference>
<dbReference type="PANTHER" id="PTHR35259">
    <property type="entry name" value="BOMBESIN RECEPTOR-ACTIVATED PROTEIN C6ORF89"/>
    <property type="match status" value="1"/>
</dbReference>
<dbReference type="InterPro" id="IPR038757">
    <property type="entry name" value="BRAP"/>
</dbReference>
<reference evidence="3" key="1">
    <citation type="submission" date="2025-08" db="UniProtKB">
        <authorList>
            <consortium name="RefSeq"/>
        </authorList>
    </citation>
    <scope>IDENTIFICATION</scope>
</reference>
<keyword evidence="1" id="KW-1133">Transmembrane helix</keyword>
<dbReference type="SUPFAM" id="SSF51197">
    <property type="entry name" value="Clavaminate synthase-like"/>
    <property type="match status" value="1"/>
</dbReference>
<protein>
    <submittedName>
        <fullName evidence="3">Uncharacterized protein LOC106818180</fullName>
    </submittedName>
</protein>
<sequence length="347" mass="40616">MSSARKVDSSDRSDTFFVRMRHTLSEAVANRSERTESTRKEPMKEKLSAIDREIRTLHELCMKRGFSEPQISDVAAPLLQAIDAASKRRLLGIAARIVGFLLLVMGLFYINPMYNIFCVIGRKMEIKLLPVWDWTRYYYDDCIMNNPYYNPNKIYHSDCRACEDLEDIDHVRNVSWEVTTESYLRADVPVIVTDGIANWTATDLFSWEFLSQFYSTEAATRESYPCAFTSNVRVKYGNNRLFLKKAAKQEITKWFAYWENCERPAARTFRQFFRRPYFLPAMVEMAESNWLFLANNYRAKSYKEVPIISDLVWFAQVRGKTYVKLTPRSPCNRTCDVLTDTLYEGEI</sequence>
<feature type="non-terminal residue" evidence="3">
    <location>
        <position position="347"/>
    </location>
</feature>
<dbReference type="PANTHER" id="PTHR35259:SF2">
    <property type="match status" value="1"/>
</dbReference>
<evidence type="ECO:0000313" key="3">
    <source>
        <dbReference type="RefSeq" id="XP_014678391.1"/>
    </source>
</evidence>
<feature type="transmembrane region" description="Helical" evidence="1">
    <location>
        <begin position="90"/>
        <end position="110"/>
    </location>
</feature>
<evidence type="ECO:0000313" key="2">
    <source>
        <dbReference type="Proteomes" id="UP000695022"/>
    </source>
</evidence>
<keyword evidence="1" id="KW-0812">Transmembrane</keyword>
<dbReference type="Gene3D" id="2.60.120.650">
    <property type="entry name" value="Cupin"/>
    <property type="match status" value="1"/>
</dbReference>
<organism evidence="2 3">
    <name type="scientific">Priapulus caudatus</name>
    <name type="common">Priapulid worm</name>
    <dbReference type="NCBI Taxonomy" id="37621"/>
    <lineage>
        <taxon>Eukaryota</taxon>
        <taxon>Metazoa</taxon>
        <taxon>Ecdysozoa</taxon>
        <taxon>Scalidophora</taxon>
        <taxon>Priapulida</taxon>
        <taxon>Priapulimorpha</taxon>
        <taxon>Priapulimorphida</taxon>
        <taxon>Priapulidae</taxon>
        <taxon>Priapulus</taxon>
    </lineage>
</organism>
<keyword evidence="2" id="KW-1185">Reference proteome</keyword>
<evidence type="ECO:0000256" key="1">
    <source>
        <dbReference type="SAM" id="Phobius"/>
    </source>
</evidence>